<dbReference type="Gene3D" id="2.60.120.1060">
    <property type="entry name" value="NPCBM/NEW2 domain"/>
    <property type="match status" value="1"/>
</dbReference>
<keyword evidence="2" id="KW-0812">Transmembrane</keyword>
<reference evidence="3 4" key="1">
    <citation type="submission" date="2017-05" db="EMBL/GenBank/DDBJ databases">
        <title>Vagococcus spp. assemblies.</title>
        <authorList>
            <person name="Gulvik C.A."/>
        </authorList>
    </citation>
    <scope>NUCLEOTIDE SEQUENCE [LARGE SCALE GENOMIC DNA]</scope>
    <source>
        <strain evidence="3 4">CCUG 41755</strain>
    </source>
</reference>
<evidence type="ECO:0000313" key="3">
    <source>
        <dbReference type="EMBL" id="RSU04976.1"/>
    </source>
</evidence>
<sequence length="312" mass="35109">MKNYIVIAIILISVGVSIFGYYRLKIDNDKREKKDFLALFIGQLIPLFALILPMLFPQEGTKVFFPEMEKKIEENKTLKKEISEKDKIISNSNLEGDKLNKKLKNLSAKNYADLKKVNLVEDGLKKDNQVSIATVDDSQYIEAKDMASILEQSIQYDEVDGNLYVGGKSGKVTKEALVDDYSILYSGSNYNSFGDTEDSIPDDYTVAGKELSNGFIISDSSYRDSYVLIRLDDKFSSIAFDVGKADITKGNQIENGKMSIELDGKEKYKETVNAEIASEHYQFDVTGAKTLKLSMTKSTSEFAFYNVTFTKK</sequence>
<comment type="caution">
    <text evidence="3">The sequence shown here is derived from an EMBL/GenBank/DDBJ whole genome shotgun (WGS) entry which is preliminary data.</text>
</comment>
<evidence type="ECO:0000313" key="4">
    <source>
        <dbReference type="Proteomes" id="UP000287101"/>
    </source>
</evidence>
<dbReference type="OrthoDB" id="2193140at2"/>
<protein>
    <submittedName>
        <fullName evidence="3">Uncharacterized protein</fullName>
    </submittedName>
</protein>
<dbReference type="AlphaFoldDB" id="A0A430ACN6"/>
<name>A0A430ACN6_9ENTE</name>
<feature type="transmembrane region" description="Helical" evidence="2">
    <location>
        <begin position="6"/>
        <end position="24"/>
    </location>
</feature>
<keyword evidence="2" id="KW-0472">Membrane</keyword>
<dbReference type="Proteomes" id="UP000287101">
    <property type="component" value="Unassembled WGS sequence"/>
</dbReference>
<proteinExistence type="predicted"/>
<dbReference type="InterPro" id="IPR008979">
    <property type="entry name" value="Galactose-bd-like_sf"/>
</dbReference>
<feature type="coiled-coil region" evidence="1">
    <location>
        <begin position="68"/>
        <end position="109"/>
    </location>
</feature>
<dbReference type="EMBL" id="NGJY01000001">
    <property type="protein sequence ID" value="RSU04976.1"/>
    <property type="molecule type" value="Genomic_DNA"/>
</dbReference>
<evidence type="ECO:0000256" key="2">
    <source>
        <dbReference type="SAM" id="Phobius"/>
    </source>
</evidence>
<organism evidence="3 4">
    <name type="scientific">Vagococcus fessus</name>
    <dbReference type="NCBI Taxonomy" id="120370"/>
    <lineage>
        <taxon>Bacteria</taxon>
        <taxon>Bacillati</taxon>
        <taxon>Bacillota</taxon>
        <taxon>Bacilli</taxon>
        <taxon>Lactobacillales</taxon>
        <taxon>Enterococcaceae</taxon>
        <taxon>Vagococcus</taxon>
    </lineage>
</organism>
<keyword evidence="1" id="KW-0175">Coiled coil</keyword>
<gene>
    <name evidence="3" type="ORF">CBF31_02850</name>
</gene>
<accession>A0A430ACN6</accession>
<dbReference type="InterPro" id="IPR038637">
    <property type="entry name" value="NPCBM_sf"/>
</dbReference>
<evidence type="ECO:0000256" key="1">
    <source>
        <dbReference type="SAM" id="Coils"/>
    </source>
</evidence>
<keyword evidence="2" id="KW-1133">Transmembrane helix</keyword>
<keyword evidence="4" id="KW-1185">Reference proteome</keyword>
<dbReference type="SUPFAM" id="SSF49785">
    <property type="entry name" value="Galactose-binding domain-like"/>
    <property type="match status" value="1"/>
</dbReference>
<dbReference type="RefSeq" id="WP_126830774.1">
    <property type="nucleotide sequence ID" value="NZ_CBCRYB010000007.1"/>
</dbReference>
<feature type="transmembrane region" description="Helical" evidence="2">
    <location>
        <begin position="36"/>
        <end position="56"/>
    </location>
</feature>